<name>A0A8H9HD91_9ACTO</name>
<accession>A0A8H9HD91</accession>
<dbReference type="KEGG" id="actp:B6G06_02080"/>
<organism evidence="3 4">
    <name type="scientific">Actinomyces gaoshouyii</name>
    <dbReference type="NCBI Taxonomy" id="1960083"/>
    <lineage>
        <taxon>Bacteria</taxon>
        <taxon>Bacillati</taxon>
        <taxon>Actinomycetota</taxon>
        <taxon>Actinomycetes</taxon>
        <taxon>Actinomycetales</taxon>
        <taxon>Actinomycetaceae</taxon>
        <taxon>Actinomyces</taxon>
    </lineage>
</organism>
<sequence>MLLRWFLRSRFPFTLGVCIAFLMNLSELAKLGTAGVVNIIIRVAGVIVILGGEIALRRHLAAEGVRLPPSFALRDDPRTPAPPSQRVEKR</sequence>
<keyword evidence="2" id="KW-0472">Membrane</keyword>
<keyword evidence="2" id="KW-0812">Transmembrane</keyword>
<proteinExistence type="predicted"/>
<evidence type="ECO:0000256" key="1">
    <source>
        <dbReference type="SAM" id="MobiDB-lite"/>
    </source>
</evidence>
<evidence type="ECO:0000313" key="3">
    <source>
        <dbReference type="EMBL" id="GGO98652.1"/>
    </source>
</evidence>
<feature type="transmembrane region" description="Helical" evidence="2">
    <location>
        <begin position="39"/>
        <end position="56"/>
    </location>
</feature>
<keyword evidence="2" id="KW-1133">Transmembrane helix</keyword>
<comment type="caution">
    <text evidence="3">The sequence shown here is derived from an EMBL/GenBank/DDBJ whole genome shotgun (WGS) entry which is preliminary data.</text>
</comment>
<keyword evidence="4" id="KW-1185">Reference proteome</keyword>
<gene>
    <name evidence="3" type="ORF">GCM10011612_14050</name>
</gene>
<evidence type="ECO:0000256" key="2">
    <source>
        <dbReference type="SAM" id="Phobius"/>
    </source>
</evidence>
<dbReference type="Proteomes" id="UP000614239">
    <property type="component" value="Unassembled WGS sequence"/>
</dbReference>
<dbReference type="AlphaFoldDB" id="A0A8H9HD91"/>
<reference evidence="3" key="1">
    <citation type="journal article" date="2014" name="Int. J. Syst. Evol. Microbiol.">
        <title>Complete genome sequence of Corynebacterium casei LMG S-19264T (=DSM 44701T), isolated from a smear-ripened cheese.</title>
        <authorList>
            <consortium name="US DOE Joint Genome Institute (JGI-PGF)"/>
            <person name="Walter F."/>
            <person name="Albersmeier A."/>
            <person name="Kalinowski J."/>
            <person name="Ruckert C."/>
        </authorList>
    </citation>
    <scope>NUCLEOTIDE SEQUENCE</scope>
    <source>
        <strain evidence="3">CGMCC 4.7372</strain>
    </source>
</reference>
<protein>
    <submittedName>
        <fullName evidence="3">Uncharacterized protein</fullName>
    </submittedName>
</protein>
<feature type="region of interest" description="Disordered" evidence="1">
    <location>
        <begin position="70"/>
        <end position="90"/>
    </location>
</feature>
<dbReference type="EMBL" id="BMNJ01000004">
    <property type="protein sequence ID" value="GGO98652.1"/>
    <property type="molecule type" value="Genomic_DNA"/>
</dbReference>
<evidence type="ECO:0000313" key="4">
    <source>
        <dbReference type="Proteomes" id="UP000614239"/>
    </source>
</evidence>
<reference evidence="3" key="2">
    <citation type="submission" date="2020-09" db="EMBL/GenBank/DDBJ databases">
        <authorList>
            <person name="Sun Q."/>
            <person name="Zhou Y."/>
        </authorList>
    </citation>
    <scope>NUCLEOTIDE SEQUENCE</scope>
    <source>
        <strain evidence="3">CGMCC 4.7372</strain>
    </source>
</reference>